<keyword evidence="4 11" id="KW-0662">Pyridine nucleotide biosynthesis</keyword>
<feature type="domain" description="Cytidyltransferase-like" evidence="12">
    <location>
        <begin position="8"/>
        <end position="186"/>
    </location>
</feature>
<dbReference type="PANTHER" id="PTHR39321">
    <property type="entry name" value="NICOTINATE-NUCLEOTIDE ADENYLYLTRANSFERASE-RELATED"/>
    <property type="match status" value="1"/>
</dbReference>
<dbReference type="NCBIfam" id="NF000839">
    <property type="entry name" value="PRK00071.1-1"/>
    <property type="match status" value="1"/>
</dbReference>
<dbReference type="InterPro" id="IPR014729">
    <property type="entry name" value="Rossmann-like_a/b/a_fold"/>
</dbReference>
<dbReference type="GO" id="GO:0005524">
    <property type="term" value="F:ATP binding"/>
    <property type="evidence" value="ECO:0007669"/>
    <property type="project" value="UniProtKB-KW"/>
</dbReference>
<comment type="function">
    <text evidence="1 11">Catalyzes the reversible adenylation of nicotinate mononucleotide (NaMN) to nicotinic acid adenine dinucleotide (NaAD).</text>
</comment>
<accession>A0A2P5SX76</accession>
<dbReference type="Pfam" id="PF01467">
    <property type="entry name" value="CTP_transf_like"/>
    <property type="match status" value="1"/>
</dbReference>
<dbReference type="EMBL" id="PDKU01000001">
    <property type="protein sequence ID" value="PPI86900.1"/>
    <property type="molecule type" value="Genomic_DNA"/>
</dbReference>
<organism evidence="13 14">
    <name type="scientific">Candidatus Pantoea edessiphila</name>
    <dbReference type="NCBI Taxonomy" id="2044610"/>
    <lineage>
        <taxon>Bacteria</taxon>
        <taxon>Pseudomonadati</taxon>
        <taxon>Pseudomonadota</taxon>
        <taxon>Gammaproteobacteria</taxon>
        <taxon>Enterobacterales</taxon>
        <taxon>Erwiniaceae</taxon>
        <taxon>Pantoea</taxon>
    </lineage>
</organism>
<dbReference type="PANTHER" id="PTHR39321:SF3">
    <property type="entry name" value="PHOSPHOPANTETHEINE ADENYLYLTRANSFERASE"/>
    <property type="match status" value="1"/>
</dbReference>
<sequence>MYSNLYAIFGGTFDPVHFGHLYSAKMLASEIGLKSVILMPNNIPPHRLKPEANAIQRLDMLRFAINKEPLFKIDNRELQYEEPSWTVSTMEKIRIELGNNTSIAFIMGYDSLLNLTNWYRWKDLISLCHLLVCNRSDITLNEKDNKIDSSLYKYITRDINKLYLKPSGCIWLANTPFFNVSSTKIKLLFSQNKMCNCNNLLPQAVIDYIIKHRLYMK</sequence>
<dbReference type="HAMAP" id="MF_00244">
    <property type="entry name" value="NaMN_adenylyltr"/>
    <property type="match status" value="1"/>
</dbReference>
<evidence type="ECO:0000256" key="9">
    <source>
        <dbReference type="ARBA" id="ARBA00023027"/>
    </source>
</evidence>
<comment type="catalytic activity">
    <reaction evidence="10 11">
        <text>nicotinate beta-D-ribonucleotide + ATP + H(+) = deamido-NAD(+) + diphosphate</text>
        <dbReference type="Rhea" id="RHEA:22860"/>
        <dbReference type="ChEBI" id="CHEBI:15378"/>
        <dbReference type="ChEBI" id="CHEBI:30616"/>
        <dbReference type="ChEBI" id="CHEBI:33019"/>
        <dbReference type="ChEBI" id="CHEBI:57502"/>
        <dbReference type="ChEBI" id="CHEBI:58437"/>
        <dbReference type="EC" id="2.7.7.18"/>
    </reaction>
</comment>
<dbReference type="AlphaFoldDB" id="A0A2P5SX76"/>
<dbReference type="InterPro" id="IPR004821">
    <property type="entry name" value="Cyt_trans-like"/>
</dbReference>
<evidence type="ECO:0000256" key="2">
    <source>
        <dbReference type="ARBA" id="ARBA00005019"/>
    </source>
</evidence>
<protein>
    <recommendedName>
        <fullName evidence="11">Probable nicotinate-nucleotide adenylyltransferase</fullName>
        <ecNumber evidence="11">2.7.7.18</ecNumber>
    </recommendedName>
    <alternativeName>
        <fullName evidence="11">Deamido-NAD(+) diphosphorylase</fullName>
    </alternativeName>
    <alternativeName>
        <fullName evidence="11">Deamido-NAD(+) pyrophosphorylase</fullName>
    </alternativeName>
    <alternativeName>
        <fullName evidence="11">Nicotinate mononucleotide adenylyltransferase</fullName>
        <shortName evidence="11">NaMN adenylyltransferase</shortName>
    </alternativeName>
</protein>
<evidence type="ECO:0000256" key="4">
    <source>
        <dbReference type="ARBA" id="ARBA00022642"/>
    </source>
</evidence>
<dbReference type="RefSeq" id="WP_136130063.1">
    <property type="nucleotide sequence ID" value="NZ_PDKU01000001.1"/>
</dbReference>
<dbReference type="EC" id="2.7.7.18" evidence="11"/>
<dbReference type="SUPFAM" id="SSF52374">
    <property type="entry name" value="Nucleotidylyl transferase"/>
    <property type="match status" value="1"/>
</dbReference>
<dbReference type="GO" id="GO:0009435">
    <property type="term" value="P:NAD+ biosynthetic process"/>
    <property type="evidence" value="ECO:0007669"/>
    <property type="project" value="UniProtKB-UniRule"/>
</dbReference>
<name>A0A2P5SX76_9GAMM</name>
<dbReference type="CDD" id="cd02165">
    <property type="entry name" value="NMNAT"/>
    <property type="match status" value="1"/>
</dbReference>
<comment type="pathway">
    <text evidence="2 11">Cofactor biosynthesis; NAD(+) biosynthesis; deamido-NAD(+) from nicotinate D-ribonucleotide: step 1/1.</text>
</comment>
<dbReference type="Proteomes" id="UP000296144">
    <property type="component" value="Unassembled WGS sequence"/>
</dbReference>
<reference evidence="13 14" key="1">
    <citation type="journal article" date="2018" name="Genome Biol. Evol.">
        <title>Cladogenesis and Genomic Streamlining in Extracellular Endosymbionts of Tropical Stink Bugs.</title>
        <authorList>
            <person name="Otero-Bravo A."/>
            <person name="Goffredi S."/>
            <person name="Sabree Z.L."/>
        </authorList>
    </citation>
    <scope>NUCLEOTIDE SEQUENCE [LARGE SCALE GENOMIC DNA]</scope>
    <source>
        <strain evidence="13 14">SoEL</strain>
    </source>
</reference>
<evidence type="ECO:0000256" key="6">
    <source>
        <dbReference type="ARBA" id="ARBA00022695"/>
    </source>
</evidence>
<keyword evidence="6 11" id="KW-0548">Nucleotidyltransferase</keyword>
<keyword evidence="9 11" id="KW-0520">NAD</keyword>
<evidence type="ECO:0000256" key="3">
    <source>
        <dbReference type="ARBA" id="ARBA00009014"/>
    </source>
</evidence>
<evidence type="ECO:0000256" key="1">
    <source>
        <dbReference type="ARBA" id="ARBA00002324"/>
    </source>
</evidence>
<keyword evidence="8 11" id="KW-0067">ATP-binding</keyword>
<dbReference type="NCBIfam" id="TIGR00482">
    <property type="entry name" value="nicotinate (nicotinamide) nucleotide adenylyltransferase"/>
    <property type="match status" value="1"/>
</dbReference>
<evidence type="ECO:0000256" key="7">
    <source>
        <dbReference type="ARBA" id="ARBA00022741"/>
    </source>
</evidence>
<evidence type="ECO:0000256" key="10">
    <source>
        <dbReference type="ARBA" id="ARBA00048721"/>
    </source>
</evidence>
<dbReference type="OrthoDB" id="5295945at2"/>
<keyword evidence="7 11" id="KW-0547">Nucleotide-binding</keyword>
<evidence type="ECO:0000259" key="12">
    <source>
        <dbReference type="Pfam" id="PF01467"/>
    </source>
</evidence>
<dbReference type="UniPathway" id="UPA00253">
    <property type="reaction ID" value="UER00332"/>
</dbReference>
<evidence type="ECO:0000313" key="13">
    <source>
        <dbReference type="EMBL" id="PPI86900.1"/>
    </source>
</evidence>
<keyword evidence="14" id="KW-1185">Reference proteome</keyword>
<comment type="caution">
    <text evidence="13">The sequence shown here is derived from an EMBL/GenBank/DDBJ whole genome shotgun (WGS) entry which is preliminary data.</text>
</comment>
<evidence type="ECO:0000313" key="14">
    <source>
        <dbReference type="Proteomes" id="UP000296144"/>
    </source>
</evidence>
<evidence type="ECO:0000256" key="8">
    <source>
        <dbReference type="ARBA" id="ARBA00022840"/>
    </source>
</evidence>
<dbReference type="NCBIfam" id="TIGR00125">
    <property type="entry name" value="cyt_tran_rel"/>
    <property type="match status" value="1"/>
</dbReference>
<comment type="similarity">
    <text evidence="3 11">Belongs to the NadD family.</text>
</comment>
<dbReference type="Gene3D" id="3.40.50.620">
    <property type="entry name" value="HUPs"/>
    <property type="match status" value="1"/>
</dbReference>
<evidence type="ECO:0000256" key="5">
    <source>
        <dbReference type="ARBA" id="ARBA00022679"/>
    </source>
</evidence>
<proteinExistence type="inferred from homology"/>
<keyword evidence="5 11" id="KW-0808">Transferase</keyword>
<gene>
    <name evidence="11" type="primary">nadD</name>
    <name evidence="13" type="ORF">CRV10_01455</name>
</gene>
<dbReference type="GO" id="GO:0004515">
    <property type="term" value="F:nicotinate-nucleotide adenylyltransferase activity"/>
    <property type="evidence" value="ECO:0007669"/>
    <property type="project" value="UniProtKB-UniRule"/>
</dbReference>
<dbReference type="InterPro" id="IPR005248">
    <property type="entry name" value="NadD/NMNAT"/>
</dbReference>
<evidence type="ECO:0000256" key="11">
    <source>
        <dbReference type="HAMAP-Rule" id="MF_00244"/>
    </source>
</evidence>